<dbReference type="Proteomes" id="UP000247832">
    <property type="component" value="Unassembled WGS sequence"/>
</dbReference>
<evidence type="ECO:0000256" key="1">
    <source>
        <dbReference type="SAM" id="Phobius"/>
    </source>
</evidence>
<sequence length="263" mass="28400">MSRSLPAHKHDAGRPDRANLALRRQTRLAMLPQPRLWGLWVVLLSAAVLSLGFIATDTQGFSANEFTVDQELSRGHDGILTALSMTLNYLFSPAGGIAIIALCCLFLLIVRKSPVNAIAFGGTAAAGYLSSQFFKVIVERQRPNPALLFDPLAPETGSNSFPSGHVALAVGLAWAFWFLARNTRWSRLAVILGVLVPVVLAWSRLYIGVHYPSDVIASFLASTAAVLLFAGVWNRYQGRLLPRVPLLDRFGPVDSAAAAAAHS</sequence>
<dbReference type="InterPro" id="IPR000326">
    <property type="entry name" value="PAP2/HPO"/>
</dbReference>
<feature type="domain" description="Phosphatidic acid phosphatase type 2/haloperoxidase" evidence="2">
    <location>
        <begin position="120"/>
        <end position="230"/>
    </location>
</feature>
<gene>
    <name evidence="3" type="ORF">CVV68_10735</name>
</gene>
<evidence type="ECO:0000259" key="2">
    <source>
        <dbReference type="SMART" id="SM00014"/>
    </source>
</evidence>
<reference evidence="3 4" key="1">
    <citation type="submission" date="2018-05" db="EMBL/GenBank/DDBJ databases">
        <title>Genetic diversity of glacier-inhabiting Cryobacterium bacteria in China and description of Cryobacterium mengkeensis sp. nov. and Arthrobacter glacialis sp. nov.</title>
        <authorList>
            <person name="Liu Q."/>
            <person name="Xin Y.-H."/>
        </authorList>
    </citation>
    <scope>NUCLEOTIDE SEQUENCE [LARGE SCALE GENOMIC DNA]</scope>
    <source>
        <strain evidence="3 4">LI2</strain>
    </source>
</reference>
<dbReference type="SMART" id="SM00014">
    <property type="entry name" value="acidPPc"/>
    <property type="match status" value="1"/>
</dbReference>
<keyword evidence="1" id="KW-0472">Membrane</keyword>
<dbReference type="SUPFAM" id="SSF48317">
    <property type="entry name" value="Acid phosphatase/Vanadium-dependent haloperoxidase"/>
    <property type="match status" value="1"/>
</dbReference>
<dbReference type="OrthoDB" id="9789113at2"/>
<feature type="transmembrane region" description="Helical" evidence="1">
    <location>
        <begin position="158"/>
        <end position="179"/>
    </location>
</feature>
<dbReference type="Gene3D" id="1.20.144.10">
    <property type="entry name" value="Phosphatidic acid phosphatase type 2/haloperoxidase"/>
    <property type="match status" value="2"/>
</dbReference>
<comment type="caution">
    <text evidence="3">The sequence shown here is derived from an EMBL/GenBank/DDBJ whole genome shotgun (WGS) entry which is preliminary data.</text>
</comment>
<dbReference type="InterPro" id="IPR036938">
    <property type="entry name" value="PAP2/HPO_sf"/>
</dbReference>
<dbReference type="RefSeq" id="WP_110501011.1">
    <property type="nucleotide sequence ID" value="NZ_QJVD01000010.1"/>
</dbReference>
<dbReference type="PANTHER" id="PTHR14969">
    <property type="entry name" value="SPHINGOSINE-1-PHOSPHATE PHOSPHOHYDROLASE"/>
    <property type="match status" value="1"/>
</dbReference>
<feature type="transmembrane region" description="Helical" evidence="1">
    <location>
        <begin position="215"/>
        <end position="233"/>
    </location>
</feature>
<keyword evidence="1" id="KW-0812">Transmembrane</keyword>
<feature type="transmembrane region" description="Helical" evidence="1">
    <location>
        <begin position="188"/>
        <end position="209"/>
    </location>
</feature>
<evidence type="ECO:0000313" key="3">
    <source>
        <dbReference type="EMBL" id="PYI67214.1"/>
    </source>
</evidence>
<dbReference type="PANTHER" id="PTHR14969:SF13">
    <property type="entry name" value="AT30094P"/>
    <property type="match status" value="1"/>
</dbReference>
<protein>
    <recommendedName>
        <fullName evidence="2">Phosphatidic acid phosphatase type 2/haloperoxidase domain-containing protein</fullName>
    </recommendedName>
</protein>
<feature type="transmembrane region" description="Helical" evidence="1">
    <location>
        <begin position="117"/>
        <end position="138"/>
    </location>
</feature>
<keyword evidence="4" id="KW-1185">Reference proteome</keyword>
<feature type="transmembrane region" description="Helical" evidence="1">
    <location>
        <begin position="36"/>
        <end position="55"/>
    </location>
</feature>
<dbReference type="Pfam" id="PF01569">
    <property type="entry name" value="PAP2"/>
    <property type="match status" value="1"/>
</dbReference>
<accession>A0A2V5L9U5</accession>
<keyword evidence="1" id="KW-1133">Transmembrane helix</keyword>
<evidence type="ECO:0000313" key="4">
    <source>
        <dbReference type="Proteomes" id="UP000247832"/>
    </source>
</evidence>
<dbReference type="EMBL" id="QJVD01000010">
    <property type="protein sequence ID" value="PYI67214.1"/>
    <property type="molecule type" value="Genomic_DNA"/>
</dbReference>
<name>A0A2V5L9U5_9MICC</name>
<proteinExistence type="predicted"/>
<organism evidence="3 4">
    <name type="scientific">Arthrobacter livingstonensis</name>
    <dbReference type="NCBI Taxonomy" id="670078"/>
    <lineage>
        <taxon>Bacteria</taxon>
        <taxon>Bacillati</taxon>
        <taxon>Actinomycetota</taxon>
        <taxon>Actinomycetes</taxon>
        <taxon>Micrococcales</taxon>
        <taxon>Micrococcaceae</taxon>
        <taxon>Arthrobacter</taxon>
    </lineage>
</organism>
<dbReference type="CDD" id="cd03392">
    <property type="entry name" value="PAP2_like_2"/>
    <property type="match status" value="1"/>
</dbReference>
<feature type="transmembrane region" description="Helical" evidence="1">
    <location>
        <begin position="90"/>
        <end position="110"/>
    </location>
</feature>
<dbReference type="AlphaFoldDB" id="A0A2V5L9U5"/>